<dbReference type="Pfam" id="PF07963">
    <property type="entry name" value="N_methyl"/>
    <property type="match status" value="1"/>
</dbReference>
<dbReference type="EMBL" id="SJPI01000002">
    <property type="protein sequence ID" value="TWT51146.1"/>
    <property type="molecule type" value="Genomic_DNA"/>
</dbReference>
<organism evidence="3 4">
    <name type="scientific">Rubripirellula amarantea</name>
    <dbReference type="NCBI Taxonomy" id="2527999"/>
    <lineage>
        <taxon>Bacteria</taxon>
        <taxon>Pseudomonadati</taxon>
        <taxon>Planctomycetota</taxon>
        <taxon>Planctomycetia</taxon>
        <taxon>Pirellulales</taxon>
        <taxon>Pirellulaceae</taxon>
        <taxon>Rubripirellula</taxon>
    </lineage>
</organism>
<dbReference type="Gene3D" id="3.30.700.10">
    <property type="entry name" value="Glycoprotein, Type 4 Pilin"/>
    <property type="match status" value="1"/>
</dbReference>
<comment type="caution">
    <text evidence="3">The sequence shown here is derived from an EMBL/GenBank/DDBJ whole genome shotgun (WGS) entry which is preliminary data.</text>
</comment>
<keyword evidence="4" id="KW-1185">Reference proteome</keyword>
<reference evidence="3 4" key="1">
    <citation type="submission" date="2019-02" db="EMBL/GenBank/DDBJ databases">
        <title>Deep-cultivation of Planctomycetes and their phenomic and genomic characterization uncovers novel biology.</title>
        <authorList>
            <person name="Wiegand S."/>
            <person name="Jogler M."/>
            <person name="Boedeker C."/>
            <person name="Pinto D."/>
            <person name="Vollmers J."/>
            <person name="Rivas-Marin E."/>
            <person name="Kohn T."/>
            <person name="Peeters S.H."/>
            <person name="Heuer A."/>
            <person name="Rast P."/>
            <person name="Oberbeckmann S."/>
            <person name="Bunk B."/>
            <person name="Jeske O."/>
            <person name="Meyerdierks A."/>
            <person name="Storesund J.E."/>
            <person name="Kallscheuer N."/>
            <person name="Luecker S."/>
            <person name="Lage O.M."/>
            <person name="Pohl T."/>
            <person name="Merkel B.J."/>
            <person name="Hornburger P."/>
            <person name="Mueller R.-W."/>
            <person name="Bruemmer F."/>
            <person name="Labrenz M."/>
            <person name="Spormann A.M."/>
            <person name="Op Den Camp H."/>
            <person name="Overmann J."/>
            <person name="Amann R."/>
            <person name="Jetten M.S.M."/>
            <person name="Mascher T."/>
            <person name="Medema M.H."/>
            <person name="Devos D.P."/>
            <person name="Kaster A.-K."/>
            <person name="Ovreas L."/>
            <person name="Rohde M."/>
            <person name="Galperin M.Y."/>
            <person name="Jogler C."/>
        </authorList>
    </citation>
    <scope>NUCLEOTIDE SEQUENCE [LARGE SCALE GENOMIC DNA]</scope>
    <source>
        <strain evidence="3 4">Pla22</strain>
    </source>
</reference>
<evidence type="ECO:0000313" key="4">
    <source>
        <dbReference type="Proteomes" id="UP000316598"/>
    </source>
</evidence>
<evidence type="ECO:0000256" key="1">
    <source>
        <dbReference type="SAM" id="Phobius"/>
    </source>
</evidence>
<keyword evidence="1" id="KW-0812">Transmembrane</keyword>
<dbReference type="Proteomes" id="UP000316598">
    <property type="component" value="Unassembled WGS sequence"/>
</dbReference>
<protein>
    <recommendedName>
        <fullName evidence="2">DUF1559 domain-containing protein</fullName>
    </recommendedName>
</protein>
<feature type="domain" description="DUF1559" evidence="2">
    <location>
        <begin position="51"/>
        <end position="339"/>
    </location>
</feature>
<dbReference type="NCBIfam" id="TIGR04294">
    <property type="entry name" value="pre_pil_HX9DG"/>
    <property type="match status" value="1"/>
</dbReference>
<dbReference type="AlphaFoldDB" id="A0A5C5WK38"/>
<dbReference type="RefSeq" id="WP_146516246.1">
    <property type="nucleotide sequence ID" value="NZ_SJPI01000002.1"/>
</dbReference>
<proteinExistence type="predicted"/>
<accession>A0A5C5WK38</accession>
<dbReference type="InterPro" id="IPR027558">
    <property type="entry name" value="Pre_pil_HX9DG_C"/>
</dbReference>
<dbReference type="SUPFAM" id="SSF54523">
    <property type="entry name" value="Pili subunits"/>
    <property type="match status" value="1"/>
</dbReference>
<dbReference type="NCBIfam" id="TIGR02532">
    <property type="entry name" value="IV_pilin_GFxxxE"/>
    <property type="match status" value="1"/>
</dbReference>
<gene>
    <name evidence="3" type="ORF">Pla22_39230</name>
</gene>
<sequence length="360" mass="38788">MTLLKNTCSSLHRTSQTSKQPPHRLAFTLVELLVVIAIIGILVGLLLPAVQAAREAARSMQCSNNLKQIGLAMHNYASVYREALPNNGFTGVSYANDYSPHAKLLPYLEQVQLQDLIDFKVDMGHPGRDDLPAAMHKAAGTRVETFECPSDIGSAIHHMTMPSGASLPIAGTSYSMNQGSGLDGKFNPEYGPADGLCWVNATTKFRDIIDGTSHTVAFAETTVGLGLTSDAATPKMDLRGYRAAVSTIGDPIITAAANQDYETVETAITSWKGDRNQYWLRGCVPNGSVMVGFLTPNSPIPDLSFRSAKVTGPRSYHTGSVKVLLVDGSVQSVTDSIDADVWHASWTKYGREIETLSSLQ</sequence>
<dbReference type="InterPro" id="IPR012902">
    <property type="entry name" value="N_methyl_site"/>
</dbReference>
<dbReference type="Pfam" id="PF07596">
    <property type="entry name" value="SBP_bac_10"/>
    <property type="match status" value="1"/>
</dbReference>
<dbReference type="OrthoDB" id="248923at2"/>
<feature type="transmembrane region" description="Helical" evidence="1">
    <location>
        <begin position="25"/>
        <end position="50"/>
    </location>
</feature>
<keyword evidence="1" id="KW-0472">Membrane</keyword>
<dbReference type="InterPro" id="IPR011453">
    <property type="entry name" value="DUF1559"/>
</dbReference>
<keyword evidence="1" id="KW-1133">Transmembrane helix</keyword>
<dbReference type="PANTHER" id="PTHR30093:SF2">
    <property type="entry name" value="TYPE II SECRETION SYSTEM PROTEIN H"/>
    <property type="match status" value="1"/>
</dbReference>
<dbReference type="InterPro" id="IPR045584">
    <property type="entry name" value="Pilin-like"/>
</dbReference>
<evidence type="ECO:0000259" key="2">
    <source>
        <dbReference type="Pfam" id="PF07596"/>
    </source>
</evidence>
<dbReference type="PANTHER" id="PTHR30093">
    <property type="entry name" value="GENERAL SECRETION PATHWAY PROTEIN G"/>
    <property type="match status" value="1"/>
</dbReference>
<evidence type="ECO:0000313" key="3">
    <source>
        <dbReference type="EMBL" id="TWT51146.1"/>
    </source>
</evidence>
<name>A0A5C5WK38_9BACT</name>